<feature type="transmembrane region" description="Helical" evidence="1">
    <location>
        <begin position="428"/>
        <end position="450"/>
    </location>
</feature>
<comment type="caution">
    <text evidence="3">The sequence shown here is derived from an EMBL/GenBank/DDBJ whole genome shotgun (WGS) entry which is preliminary data.</text>
</comment>
<evidence type="ECO:0000313" key="3">
    <source>
        <dbReference type="EMBL" id="KAL1492211.1"/>
    </source>
</evidence>
<dbReference type="PANTHER" id="PTHR11161:SF4">
    <property type="entry name" value="DROP DEAD"/>
    <property type="match status" value="1"/>
</dbReference>
<feature type="transmembrane region" description="Helical" evidence="1">
    <location>
        <begin position="462"/>
        <end position="484"/>
    </location>
</feature>
<reference evidence="3 4" key="1">
    <citation type="submission" date="2024-05" db="EMBL/GenBank/DDBJ databases">
        <title>Genetic variation in Jamaican populations of the coffee berry borer (Hypothenemus hampei).</title>
        <authorList>
            <person name="Errbii M."/>
            <person name="Myrie A."/>
        </authorList>
    </citation>
    <scope>NUCLEOTIDE SEQUENCE [LARGE SCALE GENOMIC DNA]</scope>
    <source>
        <strain evidence="3">JA-Hopewell-2020-01-JO</strain>
        <tissue evidence="3">Whole body</tissue>
    </source>
</reference>
<feature type="transmembrane region" description="Helical" evidence="1">
    <location>
        <begin position="213"/>
        <end position="232"/>
    </location>
</feature>
<dbReference type="EMBL" id="JBDJPC010000009">
    <property type="protein sequence ID" value="KAL1492211.1"/>
    <property type="molecule type" value="Genomic_DNA"/>
</dbReference>
<keyword evidence="1" id="KW-0472">Membrane</keyword>
<dbReference type="Proteomes" id="UP001566132">
    <property type="component" value="Unassembled WGS sequence"/>
</dbReference>
<name>A0ABD1ECT7_HYPHA</name>
<evidence type="ECO:0000259" key="2">
    <source>
        <dbReference type="SMART" id="SM00703"/>
    </source>
</evidence>
<evidence type="ECO:0000256" key="1">
    <source>
        <dbReference type="SAM" id="Phobius"/>
    </source>
</evidence>
<feature type="transmembrane region" description="Helical" evidence="1">
    <location>
        <begin position="361"/>
        <end position="378"/>
    </location>
</feature>
<dbReference type="Pfam" id="PF20146">
    <property type="entry name" value="NRF"/>
    <property type="match status" value="1"/>
</dbReference>
<protein>
    <recommendedName>
        <fullName evidence="2">Nose resistant-to-fluoxetine protein N-terminal domain-containing protein</fullName>
    </recommendedName>
</protein>
<dbReference type="PANTHER" id="PTHR11161">
    <property type="entry name" value="O-ACYLTRANSFERASE"/>
    <property type="match status" value="1"/>
</dbReference>
<feature type="transmembrane region" description="Helical" evidence="1">
    <location>
        <begin position="147"/>
        <end position="170"/>
    </location>
</feature>
<proteinExistence type="predicted"/>
<feature type="transmembrane region" description="Helical" evidence="1">
    <location>
        <begin position="537"/>
        <end position="557"/>
    </location>
</feature>
<dbReference type="InterPro" id="IPR002656">
    <property type="entry name" value="Acyl_transf_3_dom"/>
</dbReference>
<dbReference type="InterPro" id="IPR052728">
    <property type="entry name" value="O2_lipid_transport_reg"/>
</dbReference>
<dbReference type="SMART" id="SM00703">
    <property type="entry name" value="NRF"/>
    <property type="match status" value="1"/>
</dbReference>
<feature type="transmembrane region" description="Helical" evidence="1">
    <location>
        <begin position="577"/>
        <end position="595"/>
    </location>
</feature>
<dbReference type="InterPro" id="IPR006621">
    <property type="entry name" value="Nose-resist-to-fluoxetine_N"/>
</dbReference>
<keyword evidence="1" id="KW-1133">Transmembrane helix</keyword>
<organism evidence="3 4">
    <name type="scientific">Hypothenemus hampei</name>
    <name type="common">Coffee berry borer</name>
    <dbReference type="NCBI Taxonomy" id="57062"/>
    <lineage>
        <taxon>Eukaryota</taxon>
        <taxon>Metazoa</taxon>
        <taxon>Ecdysozoa</taxon>
        <taxon>Arthropoda</taxon>
        <taxon>Hexapoda</taxon>
        <taxon>Insecta</taxon>
        <taxon>Pterygota</taxon>
        <taxon>Neoptera</taxon>
        <taxon>Endopterygota</taxon>
        <taxon>Coleoptera</taxon>
        <taxon>Polyphaga</taxon>
        <taxon>Cucujiformia</taxon>
        <taxon>Curculionidae</taxon>
        <taxon>Scolytinae</taxon>
        <taxon>Hypothenemus</taxon>
    </lineage>
</organism>
<sequence>MCRNAHHTHLEAARRYKLNSLKLFDASAKLPSGIFRGNVNQLGDFDECLEVPDAQYCLALIDLQQLLKYHALFKYQNLIHAHFAIQETSTDPGHRVPGSSFVRWGICIPKACSPNDLTLALETKLNVKAYIKSNMCQINTSKKEVSYVDYLASGYFIIILLLVSISTGLYNRGYSFNETLSMKILGAFAIQNNLKSALKISKNSNEYTSVHGVRFFSALALLMAHKTMALLYNPYINKTWMAETQAMKWSVIGRNSVVYTDCFLLISGLLNARTILTDLDNCNSIKFTAKLFNRLIRIFPGLLTVILFCTYILPHMGAGPLWPIVIESHAELCKKNMWRNFLFIHNYFGFDQMCLTHTHQIGIDMQLFIITPLIVYLLRKNSTLGLRVLFGICAISTMLRFYNVLYYNLSYVVHFGIPISRMFDTADYSYILPSHRATIYFIGVVLAWYLQIHKKSPLSKKTIFYIWSIIYLIGFSTWLGPIGMSIQGYQYNNIEAALYSAIYPITWGCAIAWLIYAAESGIGGIFAPLIQWRYFQLFTKIAYGVYLVQFPLFFYNVGITRHAAEYKTYMMLPFVDAFFVIILASILTLFVDIPCQNIYKLLKNKYFQ</sequence>
<feature type="transmembrane region" description="Helical" evidence="1">
    <location>
        <begin position="496"/>
        <end position="516"/>
    </location>
</feature>
<gene>
    <name evidence="3" type="ORF">ABEB36_012693</name>
</gene>
<dbReference type="AlphaFoldDB" id="A0ABD1ECT7"/>
<feature type="domain" description="Nose resistant-to-fluoxetine protein N-terminal" evidence="2">
    <location>
        <begin position="7"/>
        <end position="138"/>
    </location>
</feature>
<feature type="transmembrane region" description="Helical" evidence="1">
    <location>
        <begin position="295"/>
        <end position="313"/>
    </location>
</feature>
<accession>A0ABD1ECT7</accession>
<evidence type="ECO:0000313" key="4">
    <source>
        <dbReference type="Proteomes" id="UP001566132"/>
    </source>
</evidence>
<feature type="transmembrane region" description="Helical" evidence="1">
    <location>
        <begin position="385"/>
        <end position="408"/>
    </location>
</feature>
<keyword evidence="1" id="KW-0812">Transmembrane</keyword>
<keyword evidence="4" id="KW-1185">Reference proteome</keyword>
<dbReference type="Pfam" id="PF01757">
    <property type="entry name" value="Acyl_transf_3"/>
    <property type="match status" value="1"/>
</dbReference>